<evidence type="ECO:0008006" key="4">
    <source>
        <dbReference type="Google" id="ProtNLM"/>
    </source>
</evidence>
<feature type="chain" id="PRO_5005863170" description="DUF2846 domain-containing protein" evidence="1">
    <location>
        <begin position="23"/>
        <end position="182"/>
    </location>
</feature>
<organism evidence="2 3">
    <name type="scientific">Amantichitinum ursilacus</name>
    <dbReference type="NCBI Taxonomy" id="857265"/>
    <lineage>
        <taxon>Bacteria</taxon>
        <taxon>Pseudomonadati</taxon>
        <taxon>Pseudomonadota</taxon>
        <taxon>Betaproteobacteria</taxon>
        <taxon>Neisseriales</taxon>
        <taxon>Chitinibacteraceae</taxon>
        <taxon>Amantichitinum</taxon>
    </lineage>
</organism>
<protein>
    <recommendedName>
        <fullName evidence="4">DUF2846 domain-containing protein</fullName>
    </recommendedName>
</protein>
<keyword evidence="1" id="KW-0732">Signal</keyword>
<dbReference type="RefSeq" id="WP_152969319.1">
    <property type="nucleotide sequence ID" value="NZ_LAQT01000036.1"/>
</dbReference>
<name>A0A0N0XHJ6_9NEIS</name>
<evidence type="ECO:0000313" key="3">
    <source>
        <dbReference type="Proteomes" id="UP000037939"/>
    </source>
</evidence>
<comment type="caution">
    <text evidence="2">The sequence shown here is derived from an EMBL/GenBank/DDBJ whole genome shotgun (WGS) entry which is preliminary data.</text>
</comment>
<keyword evidence="3" id="KW-1185">Reference proteome</keyword>
<dbReference type="Proteomes" id="UP000037939">
    <property type="component" value="Unassembled WGS sequence"/>
</dbReference>
<sequence>MRRLSVAGMALLCLAGCGTPKASFYPSAATDRKLVATVVIGVDTLTDSEWRFWNYAKATGTVSKKPGDGAFFIKLPPAHSFIVMKLPVDEAGRFGPDVFALNGKAYFRYCKGDALPAVALKAGEVVYVGDVHLTKDKGTFNLAFAQDFAAAKKFVARDYPDLVANLRERPFKNLRVTSACPA</sequence>
<proteinExistence type="predicted"/>
<reference evidence="2 3" key="1">
    <citation type="submission" date="2015-07" db="EMBL/GenBank/DDBJ databases">
        <title>Draft genome sequence of the Amantichitinum ursilacus IGB-41, a new chitin-degrading bacterium.</title>
        <authorList>
            <person name="Kirstahler P."/>
            <person name="Guenther M."/>
            <person name="Grumaz C."/>
            <person name="Rupp S."/>
            <person name="Zibek S."/>
            <person name="Sohn K."/>
        </authorList>
    </citation>
    <scope>NUCLEOTIDE SEQUENCE [LARGE SCALE GENOMIC DNA]</scope>
    <source>
        <strain evidence="2 3">IGB-41</strain>
    </source>
</reference>
<evidence type="ECO:0000256" key="1">
    <source>
        <dbReference type="SAM" id="SignalP"/>
    </source>
</evidence>
<feature type="signal peptide" evidence="1">
    <location>
        <begin position="1"/>
        <end position="22"/>
    </location>
</feature>
<dbReference type="AlphaFoldDB" id="A0A0N0XHJ6"/>
<evidence type="ECO:0000313" key="2">
    <source>
        <dbReference type="EMBL" id="KPC49628.1"/>
    </source>
</evidence>
<gene>
    <name evidence="2" type="ORF">WG78_19935</name>
</gene>
<dbReference type="EMBL" id="LAQT01000036">
    <property type="protein sequence ID" value="KPC49628.1"/>
    <property type="molecule type" value="Genomic_DNA"/>
</dbReference>
<accession>A0A0N0XHJ6</accession>